<accession>A0ACC2XH80</accession>
<dbReference type="EMBL" id="JASBWV010000014">
    <property type="protein sequence ID" value="KAJ9122794.1"/>
    <property type="molecule type" value="Genomic_DNA"/>
</dbReference>
<protein>
    <submittedName>
        <fullName evidence="1">Uncharacterized protein</fullName>
    </submittedName>
</protein>
<sequence>MMAQTNSSNSPPPQQPSTTIPPTDLARLQTYLNLPSTGHLSDPYTTPLAFLAAYIDLIPSSLTYLFHESTTPQERSRIKQVKARRMIWAGLGGGKNSAEHGRGRERPDELSAEEGWKRFPLLWERLGGDPFGPPRNLYTTDRQSDDNDEDAERIPRDRQRDDLISILSANRQSSSDTQTIPRPKPKPKPMQGGTGLFGAMDDDEDDVASMSSIPLQSSTKTSTSTKSDKTPSTATSAPAAQAQQPTSKSAHLESQWPTQSFMPTSTDRSSVLKVNKLGSLMRDMEEEREALEVVAARRRERRDMAAAERRGRERLGGNAMGDLMGGEEEEAEDIAELEVGKTQEEVVEAFERHLLELFLDGMDTIPYTAIDFTEPPDGNPLLEQDAQDDYFDDEAEFDYRAAARGGDDNLNGDKAQEGEEGKLADGEYDY</sequence>
<evidence type="ECO:0000313" key="2">
    <source>
        <dbReference type="Proteomes" id="UP001234202"/>
    </source>
</evidence>
<name>A0ACC2XH80_9TREE</name>
<evidence type="ECO:0000313" key="1">
    <source>
        <dbReference type="EMBL" id="KAJ9122794.1"/>
    </source>
</evidence>
<reference evidence="1" key="1">
    <citation type="submission" date="2023-04" db="EMBL/GenBank/DDBJ databases">
        <title>Draft Genome sequencing of Naganishia species isolated from polar environments using Oxford Nanopore Technology.</title>
        <authorList>
            <person name="Leo P."/>
            <person name="Venkateswaran K."/>
        </authorList>
    </citation>
    <scope>NUCLEOTIDE SEQUENCE</scope>
    <source>
        <strain evidence="1">DBVPG 5303</strain>
    </source>
</reference>
<gene>
    <name evidence="1" type="ORF">QFC24_004225</name>
</gene>
<organism evidence="1 2">
    <name type="scientific">Naganishia onofrii</name>
    <dbReference type="NCBI Taxonomy" id="1851511"/>
    <lineage>
        <taxon>Eukaryota</taxon>
        <taxon>Fungi</taxon>
        <taxon>Dikarya</taxon>
        <taxon>Basidiomycota</taxon>
        <taxon>Agaricomycotina</taxon>
        <taxon>Tremellomycetes</taxon>
        <taxon>Filobasidiales</taxon>
        <taxon>Filobasidiaceae</taxon>
        <taxon>Naganishia</taxon>
    </lineage>
</organism>
<proteinExistence type="predicted"/>
<dbReference type="Proteomes" id="UP001234202">
    <property type="component" value="Unassembled WGS sequence"/>
</dbReference>
<keyword evidence="2" id="KW-1185">Reference proteome</keyword>
<comment type="caution">
    <text evidence="1">The sequence shown here is derived from an EMBL/GenBank/DDBJ whole genome shotgun (WGS) entry which is preliminary data.</text>
</comment>